<reference evidence="2" key="1">
    <citation type="submission" date="2023-08" db="EMBL/GenBank/DDBJ databases">
        <title>Functional annotation and safety assessment of Bacillus stercoris.</title>
        <authorList>
            <person name="Pandit N.T."/>
            <person name="Ahir S.V."/>
            <person name="Chauhan D.A."/>
            <person name="Bose A."/>
            <person name="Dunlap C."/>
            <person name="Doshi J.A."/>
        </authorList>
    </citation>
    <scope>NUCLEOTIDE SEQUENCE</scope>
    <source>
        <strain evidence="2">ZBMF30</strain>
    </source>
</reference>
<evidence type="ECO:0000313" key="2">
    <source>
        <dbReference type="EMBL" id="MDQ1852837.1"/>
    </source>
</evidence>
<keyword evidence="1" id="KW-0472">Membrane</keyword>
<keyword evidence="1" id="KW-0812">Transmembrane</keyword>
<feature type="transmembrane region" description="Helical" evidence="1">
    <location>
        <begin position="102"/>
        <end position="127"/>
    </location>
</feature>
<gene>
    <name evidence="2" type="ORF">RAQ16_10865</name>
</gene>
<feature type="transmembrane region" description="Helical" evidence="1">
    <location>
        <begin position="55"/>
        <end position="81"/>
    </location>
</feature>
<accession>A0ABU0V7D3</accession>
<sequence>METIINYLKYSTKSEKIFDFLFPFLLATAITFFIVKMQPQSTVVVEGIKNINSQSLTFIAILAGFNVASISVLATAGSTLLERLRVTKSKKYQNVTLFEIMMTFFSASIVSQFLIILFGLIILILTSVIKINNTLNLDWYFWISLTIWFYALITTLFVSIRNLKLLFNILVNEKHE</sequence>
<proteinExistence type="predicted"/>
<dbReference type="EMBL" id="JAVCYS010000005">
    <property type="protein sequence ID" value="MDQ1852837.1"/>
    <property type="molecule type" value="Genomic_DNA"/>
</dbReference>
<keyword evidence="1" id="KW-1133">Transmembrane helix</keyword>
<comment type="caution">
    <text evidence="2">The sequence shown here is derived from an EMBL/GenBank/DDBJ whole genome shotgun (WGS) entry which is preliminary data.</text>
</comment>
<dbReference type="RefSeq" id="WP_231560775.1">
    <property type="nucleotide sequence ID" value="NZ_JAVCYS010000005.1"/>
</dbReference>
<feature type="transmembrane region" description="Helical" evidence="1">
    <location>
        <begin position="139"/>
        <end position="160"/>
    </location>
</feature>
<keyword evidence="3" id="KW-1185">Reference proteome</keyword>
<organism evidence="2 3">
    <name type="scientific">Bacillus stercoris</name>
    <dbReference type="NCBI Taxonomy" id="2054641"/>
    <lineage>
        <taxon>Bacteria</taxon>
        <taxon>Bacillati</taxon>
        <taxon>Bacillota</taxon>
        <taxon>Bacilli</taxon>
        <taxon>Bacillales</taxon>
        <taxon>Bacillaceae</taxon>
        <taxon>Bacillus</taxon>
    </lineage>
</organism>
<evidence type="ECO:0000313" key="3">
    <source>
        <dbReference type="Proteomes" id="UP001177898"/>
    </source>
</evidence>
<name>A0ABU0V7D3_9BACI</name>
<dbReference type="Proteomes" id="UP001177898">
    <property type="component" value="Unassembled WGS sequence"/>
</dbReference>
<evidence type="ECO:0000256" key="1">
    <source>
        <dbReference type="SAM" id="Phobius"/>
    </source>
</evidence>
<protein>
    <submittedName>
        <fullName evidence="2">Uncharacterized protein</fullName>
    </submittedName>
</protein>
<feature type="transmembrane region" description="Helical" evidence="1">
    <location>
        <begin position="17"/>
        <end position="35"/>
    </location>
</feature>